<evidence type="ECO:0000256" key="8">
    <source>
        <dbReference type="PROSITE-ProRule" id="PRU00221"/>
    </source>
</evidence>
<accession>A0A670IGN2</accession>
<evidence type="ECO:0000256" key="2">
    <source>
        <dbReference type="ARBA" id="ARBA00022490"/>
    </source>
</evidence>
<evidence type="ECO:0000256" key="4">
    <source>
        <dbReference type="ARBA" id="ARBA00022737"/>
    </source>
</evidence>
<evidence type="ECO:0000256" key="5">
    <source>
        <dbReference type="ARBA" id="ARBA00023054"/>
    </source>
</evidence>
<organism evidence="9 10">
    <name type="scientific">Podarcis muralis</name>
    <name type="common">Wall lizard</name>
    <name type="synonym">Lacerta muralis</name>
    <dbReference type="NCBI Taxonomy" id="64176"/>
    <lineage>
        <taxon>Eukaryota</taxon>
        <taxon>Metazoa</taxon>
        <taxon>Chordata</taxon>
        <taxon>Craniata</taxon>
        <taxon>Vertebrata</taxon>
        <taxon>Euteleostomi</taxon>
        <taxon>Lepidosauria</taxon>
        <taxon>Squamata</taxon>
        <taxon>Bifurcata</taxon>
        <taxon>Unidentata</taxon>
        <taxon>Episquamata</taxon>
        <taxon>Laterata</taxon>
        <taxon>Lacertibaenia</taxon>
        <taxon>Lacertidae</taxon>
        <taxon>Podarcis</taxon>
    </lineage>
</organism>
<comment type="subcellular location">
    <subcellularLocation>
        <location evidence="1">Cytoplasm</location>
        <location evidence="1">Cytoskeleton</location>
        <location evidence="1">Cilium axoneme</location>
    </subcellularLocation>
</comment>
<keyword evidence="2" id="KW-0963">Cytoplasm</keyword>
<evidence type="ECO:0000256" key="3">
    <source>
        <dbReference type="ARBA" id="ARBA00022574"/>
    </source>
</evidence>
<dbReference type="PROSITE" id="PS50294">
    <property type="entry name" value="WD_REPEATS_REGION"/>
    <property type="match status" value="1"/>
</dbReference>
<keyword evidence="10" id="KW-1185">Reference proteome</keyword>
<dbReference type="OMA" id="PDPVCLF"/>
<keyword evidence="7" id="KW-0966">Cell projection</keyword>
<reference evidence="9" key="3">
    <citation type="submission" date="2025-09" db="UniProtKB">
        <authorList>
            <consortium name="Ensembl"/>
        </authorList>
    </citation>
    <scope>IDENTIFICATION</scope>
</reference>
<dbReference type="PANTHER" id="PTHR14885">
    <property type="entry name" value="CILIA- AND FLAGELLA-ASSOCIATED PROTEIN 43-RELATED"/>
    <property type="match status" value="1"/>
</dbReference>
<dbReference type="InterPro" id="IPR015943">
    <property type="entry name" value="WD40/YVTN_repeat-like_dom_sf"/>
</dbReference>
<evidence type="ECO:0000256" key="6">
    <source>
        <dbReference type="ARBA" id="ARBA00023212"/>
    </source>
</evidence>
<dbReference type="SUPFAM" id="SSF50978">
    <property type="entry name" value="WD40 repeat-like"/>
    <property type="match status" value="1"/>
</dbReference>
<dbReference type="InterPro" id="IPR001680">
    <property type="entry name" value="WD40_rpt"/>
</dbReference>
<dbReference type="Pfam" id="PF00400">
    <property type="entry name" value="WD40"/>
    <property type="match status" value="2"/>
</dbReference>
<keyword evidence="3 8" id="KW-0853">WD repeat</keyword>
<reference evidence="9" key="2">
    <citation type="submission" date="2025-08" db="UniProtKB">
        <authorList>
            <consortium name="Ensembl"/>
        </authorList>
    </citation>
    <scope>IDENTIFICATION</scope>
</reference>
<name>A0A670IGN2_PODMU</name>
<sequence>PFFVRSMVWDFETIDTADIVDDTGLLEVEHINELLVGKNVNLNYMVKIHERGEPFWYAQDANGAIWKLDLSFTNVTHDPECLFTFHSGKIEAMCVSPVTYIMATTGLDRSVRVFDFIDNVQLTEMKFKQGGTAMVWAPTVVSSKGIMVVGFQDGVVRVIELFDPKGLPVVSGRDKGAPAALRLKQAFKPHTTIVTALAYERNGELLATGSNDKTVFFFNVEEKYEPIGFLSVPGPVQALQWSPLSHPESTLLIFCKNGIVVQVPAPDPGNYNAATTYRIKDLPTQYFRFCSIKSRILLEEELERREKVRIEKEKAKQQWIKQQLDEGKTMEEIEFPQEEAVEEEPLPEIYIPETPSPILCGFYSRPGKFWLSLRGLERERPPEDIEDPTAYSIENAKQKKEHDYIMRIAEQKKSIKRQELSTLREEFQNLLQMNRQLPSHMQLHRAVCMVFLSLEVQINALVWLVFL</sequence>
<reference evidence="9 10" key="1">
    <citation type="journal article" date="2019" name="Proc. Natl. Acad. Sci. U.S.A.">
        <title>Regulatory changes in pterin and carotenoid genes underlie balanced color polymorphisms in the wall lizard.</title>
        <authorList>
            <person name="Andrade P."/>
            <person name="Pinho C."/>
            <person name="Perez I de Lanuza G."/>
            <person name="Afonso S."/>
            <person name="Brejcha J."/>
            <person name="Rubin C.J."/>
            <person name="Wallerman O."/>
            <person name="Pereira P."/>
            <person name="Sabatino S.J."/>
            <person name="Bellati A."/>
            <person name="Pellitteri-Rosa D."/>
            <person name="Bosakova Z."/>
            <person name="Bunikis I."/>
            <person name="Carretero M.A."/>
            <person name="Feiner N."/>
            <person name="Marsik P."/>
            <person name="Pauperio F."/>
            <person name="Salvi D."/>
            <person name="Soler L."/>
            <person name="While G.M."/>
            <person name="Uller T."/>
            <person name="Font E."/>
            <person name="Andersson L."/>
            <person name="Carneiro M."/>
        </authorList>
    </citation>
    <scope>NUCLEOTIDE SEQUENCE</scope>
</reference>
<protein>
    <submittedName>
        <fullName evidence="9">Uncharacterized protein</fullName>
    </submittedName>
</protein>
<feature type="repeat" description="WD" evidence="8">
    <location>
        <begin position="187"/>
        <end position="221"/>
    </location>
</feature>
<evidence type="ECO:0000313" key="10">
    <source>
        <dbReference type="Proteomes" id="UP000472272"/>
    </source>
</evidence>
<keyword evidence="4" id="KW-0677">Repeat</keyword>
<keyword evidence="6" id="KW-0206">Cytoskeleton</keyword>
<dbReference type="GO" id="GO:0003341">
    <property type="term" value="P:cilium movement"/>
    <property type="evidence" value="ECO:0007669"/>
    <property type="project" value="UniProtKB-ARBA"/>
</dbReference>
<evidence type="ECO:0000256" key="1">
    <source>
        <dbReference type="ARBA" id="ARBA00004430"/>
    </source>
</evidence>
<dbReference type="PANTHER" id="PTHR14885:SF3">
    <property type="entry name" value="CILIA- AND FLAGELLA-ASSOCIATED PROTEIN 44"/>
    <property type="match status" value="1"/>
</dbReference>
<dbReference type="AlphaFoldDB" id="A0A670IGN2"/>
<dbReference type="PROSITE" id="PS50082">
    <property type="entry name" value="WD_REPEATS_2"/>
    <property type="match status" value="1"/>
</dbReference>
<evidence type="ECO:0000256" key="7">
    <source>
        <dbReference type="ARBA" id="ARBA00023273"/>
    </source>
</evidence>
<dbReference type="Gene3D" id="2.130.10.10">
    <property type="entry name" value="YVTN repeat-like/Quinoprotein amine dehydrogenase"/>
    <property type="match status" value="1"/>
</dbReference>
<dbReference type="Proteomes" id="UP000472272">
    <property type="component" value="Chromosome 4"/>
</dbReference>
<dbReference type="GO" id="GO:0005930">
    <property type="term" value="C:axoneme"/>
    <property type="evidence" value="ECO:0007669"/>
    <property type="project" value="UniProtKB-SubCell"/>
</dbReference>
<dbReference type="InterPro" id="IPR036322">
    <property type="entry name" value="WD40_repeat_dom_sf"/>
</dbReference>
<dbReference type="FunFam" id="2.130.10.10:FF:000547">
    <property type="entry name" value="Cilia- and flagella-associated protein 44"/>
    <property type="match status" value="1"/>
</dbReference>
<evidence type="ECO:0000313" key="9">
    <source>
        <dbReference type="Ensembl" id="ENSPMRP00000010831.1"/>
    </source>
</evidence>
<proteinExistence type="predicted"/>
<dbReference type="SMART" id="SM00320">
    <property type="entry name" value="WD40"/>
    <property type="match status" value="3"/>
</dbReference>
<keyword evidence="5" id="KW-0175">Coiled coil</keyword>
<dbReference type="GeneTree" id="ENSGT00940000161555"/>
<dbReference type="Ensembl" id="ENSPMRT00000011557.1">
    <property type="protein sequence ID" value="ENSPMRP00000010831.1"/>
    <property type="gene ID" value="ENSPMRG00000007190.1"/>
</dbReference>